<sequence length="362" mass="38534">MGVAMIAVGWGVLRMALNSFANFPKRMVQATFMGVAGVSGVAAAAPLWSALLKKALITWVVWEVSCILCILCCIMFWHQIHLRFGAADLNVAALAVRSMPGTIYLALFMGAMRVVWFMLSALSAVGSFVAFSPVVVSADGTTYSFLGCQDIVVSSSPYGGGEATTGSGLSCHCGGEVISSDSGCEFSGGGFQRWVLGVFWVGSFIWGLDVLHDVVLATVAGSVASWWFSPGDTNSVRGAFYRATHSSFGSLCKACPTQMADTWGVISRSVRISNSTGPNSAHVFSSRNWMSFSRNLGAVCHAYIYAICFIGMYGLDFSEGAAPHPICPWAAHGYPIACPWAQPGSHSWFGVSSHVEHRTLGL</sequence>
<evidence type="ECO:0000313" key="8">
    <source>
        <dbReference type="Proteomes" id="UP000002630"/>
    </source>
</evidence>
<comment type="caution">
    <text evidence="6">Lacks conserved residue(s) required for the propagation of feature annotation.</text>
</comment>
<dbReference type="InParanoid" id="D7FHM5"/>
<feature type="transmembrane region" description="Helical" evidence="6">
    <location>
        <begin position="114"/>
        <end position="136"/>
    </location>
</feature>
<keyword evidence="8" id="KW-1185">Reference proteome</keyword>
<dbReference type="GO" id="GO:0022857">
    <property type="term" value="F:transmembrane transporter activity"/>
    <property type="evidence" value="ECO:0007669"/>
    <property type="project" value="UniProtKB-UniRule"/>
</dbReference>
<protein>
    <recommendedName>
        <fullName evidence="6">Choline transporter-like protein</fullName>
    </recommendedName>
</protein>
<comment type="subcellular location">
    <subcellularLocation>
        <location evidence="6">Cell membrane</location>
        <topology evidence="6">Multi-pass membrane protein</topology>
    </subcellularLocation>
    <subcellularLocation>
        <location evidence="1">Membrane</location>
        <topology evidence="1">Multi-pass membrane protein</topology>
    </subcellularLocation>
</comment>
<evidence type="ECO:0000256" key="5">
    <source>
        <dbReference type="ARBA" id="ARBA00023136"/>
    </source>
</evidence>
<dbReference type="EMBL" id="FN649750">
    <property type="protein sequence ID" value="CBJ28582.1"/>
    <property type="molecule type" value="Genomic_DNA"/>
</dbReference>
<reference evidence="7 8" key="1">
    <citation type="journal article" date="2010" name="Nature">
        <title>The Ectocarpus genome and the independent evolution of multicellularity in brown algae.</title>
        <authorList>
            <person name="Cock J.M."/>
            <person name="Sterck L."/>
            <person name="Rouze P."/>
            <person name="Scornet D."/>
            <person name="Allen A.E."/>
            <person name="Amoutzias G."/>
            <person name="Anthouard V."/>
            <person name="Artiguenave F."/>
            <person name="Aury J.M."/>
            <person name="Badger J.H."/>
            <person name="Beszteri B."/>
            <person name="Billiau K."/>
            <person name="Bonnet E."/>
            <person name="Bothwell J.H."/>
            <person name="Bowler C."/>
            <person name="Boyen C."/>
            <person name="Brownlee C."/>
            <person name="Carrano C.J."/>
            <person name="Charrier B."/>
            <person name="Cho G.Y."/>
            <person name="Coelho S.M."/>
            <person name="Collen J."/>
            <person name="Corre E."/>
            <person name="Da Silva C."/>
            <person name="Delage L."/>
            <person name="Delaroque N."/>
            <person name="Dittami S.M."/>
            <person name="Doulbeau S."/>
            <person name="Elias M."/>
            <person name="Farnham G."/>
            <person name="Gachon C.M."/>
            <person name="Gschloessl B."/>
            <person name="Heesch S."/>
            <person name="Jabbari K."/>
            <person name="Jubin C."/>
            <person name="Kawai H."/>
            <person name="Kimura K."/>
            <person name="Kloareg B."/>
            <person name="Kupper F.C."/>
            <person name="Lang D."/>
            <person name="Le Bail A."/>
            <person name="Leblanc C."/>
            <person name="Lerouge P."/>
            <person name="Lohr M."/>
            <person name="Lopez P.J."/>
            <person name="Martens C."/>
            <person name="Maumus F."/>
            <person name="Michel G."/>
            <person name="Miranda-Saavedra D."/>
            <person name="Morales J."/>
            <person name="Moreau H."/>
            <person name="Motomura T."/>
            <person name="Nagasato C."/>
            <person name="Napoli C.A."/>
            <person name="Nelson D.R."/>
            <person name="Nyvall-Collen P."/>
            <person name="Peters A.F."/>
            <person name="Pommier C."/>
            <person name="Potin P."/>
            <person name="Poulain J."/>
            <person name="Quesneville H."/>
            <person name="Read B."/>
            <person name="Rensing S.A."/>
            <person name="Ritter A."/>
            <person name="Rousvoal S."/>
            <person name="Samanta M."/>
            <person name="Samson G."/>
            <person name="Schroeder D.C."/>
            <person name="Segurens B."/>
            <person name="Strittmatter M."/>
            <person name="Tonon T."/>
            <person name="Tregear J.W."/>
            <person name="Valentin K."/>
            <person name="von Dassow P."/>
            <person name="Yamagishi T."/>
            <person name="Van de Peer Y."/>
            <person name="Wincker P."/>
        </authorList>
    </citation>
    <scope>NUCLEOTIDE SEQUENCE [LARGE SCALE GENOMIC DNA]</scope>
    <source>
        <strain evidence="8">Ec32 / CCAP1310/4</strain>
    </source>
</reference>
<evidence type="ECO:0000256" key="2">
    <source>
        <dbReference type="ARBA" id="ARBA00007168"/>
    </source>
</evidence>
<dbReference type="InterPro" id="IPR007603">
    <property type="entry name" value="Choline_transptr-like"/>
</dbReference>
<dbReference type="AlphaFoldDB" id="D7FHM5"/>
<organism evidence="7 8">
    <name type="scientific">Ectocarpus siliculosus</name>
    <name type="common">Brown alga</name>
    <name type="synonym">Conferva siliculosa</name>
    <dbReference type="NCBI Taxonomy" id="2880"/>
    <lineage>
        <taxon>Eukaryota</taxon>
        <taxon>Sar</taxon>
        <taxon>Stramenopiles</taxon>
        <taxon>Ochrophyta</taxon>
        <taxon>PX clade</taxon>
        <taxon>Phaeophyceae</taxon>
        <taxon>Ectocarpales</taxon>
        <taxon>Ectocarpaceae</taxon>
        <taxon>Ectocarpus</taxon>
    </lineage>
</organism>
<keyword evidence="4 6" id="KW-1133">Transmembrane helix</keyword>
<feature type="transmembrane region" description="Helical" evidence="6">
    <location>
        <begin position="296"/>
        <end position="315"/>
    </location>
</feature>
<feature type="transmembrane region" description="Helical" evidence="6">
    <location>
        <begin position="59"/>
        <end position="77"/>
    </location>
</feature>
<feature type="transmembrane region" description="Helical" evidence="6">
    <location>
        <begin position="31"/>
        <end position="52"/>
    </location>
</feature>
<dbReference type="Pfam" id="PF04515">
    <property type="entry name" value="Choline_transpo"/>
    <property type="match status" value="1"/>
</dbReference>
<comment type="similarity">
    <text evidence="2 6">Belongs to the CTL (choline transporter-like) family.</text>
</comment>
<evidence type="ECO:0000256" key="3">
    <source>
        <dbReference type="ARBA" id="ARBA00022692"/>
    </source>
</evidence>
<gene>
    <name evidence="7" type="ORF">Esi_0109_0070</name>
</gene>
<evidence type="ECO:0000256" key="4">
    <source>
        <dbReference type="ARBA" id="ARBA00022989"/>
    </source>
</evidence>
<evidence type="ECO:0000256" key="6">
    <source>
        <dbReference type="RuleBase" id="RU368066"/>
    </source>
</evidence>
<dbReference type="Proteomes" id="UP000002630">
    <property type="component" value="Linkage Group LG25"/>
</dbReference>
<proteinExistence type="inferred from homology"/>
<name>D7FHM5_ECTSI</name>
<accession>D7FHM5</accession>
<keyword evidence="5 6" id="KW-0472">Membrane</keyword>
<dbReference type="OrthoDB" id="44736at2759"/>
<evidence type="ECO:0000313" key="7">
    <source>
        <dbReference type="EMBL" id="CBJ28582.1"/>
    </source>
</evidence>
<dbReference type="GO" id="GO:0005886">
    <property type="term" value="C:plasma membrane"/>
    <property type="evidence" value="ECO:0007669"/>
    <property type="project" value="UniProtKB-SubCell"/>
</dbReference>
<keyword evidence="3 6" id="KW-0812">Transmembrane</keyword>
<dbReference type="PANTHER" id="PTHR12385:SF4">
    <property type="entry name" value="PROTEIN PNS1"/>
    <property type="match status" value="1"/>
</dbReference>
<dbReference type="PANTHER" id="PTHR12385">
    <property type="entry name" value="CHOLINE TRANSPORTER-LIKE (SLC FAMILY 44)"/>
    <property type="match status" value="1"/>
</dbReference>
<dbReference type="EMBL" id="FN647779">
    <property type="protein sequence ID" value="CBJ28582.1"/>
    <property type="molecule type" value="Genomic_DNA"/>
</dbReference>
<evidence type="ECO:0000256" key="1">
    <source>
        <dbReference type="ARBA" id="ARBA00004141"/>
    </source>
</evidence>
<comment type="function">
    <text evidence="6">Choline transporter.</text>
</comment>